<organism evidence="6 7">
    <name type="scientific">Salinispira pacifica</name>
    <dbReference type="NCBI Taxonomy" id="1307761"/>
    <lineage>
        <taxon>Bacteria</taxon>
        <taxon>Pseudomonadati</taxon>
        <taxon>Spirochaetota</taxon>
        <taxon>Spirochaetia</taxon>
        <taxon>Spirochaetales</taxon>
        <taxon>Spirochaetaceae</taxon>
        <taxon>Salinispira</taxon>
    </lineage>
</organism>
<keyword evidence="1" id="KW-0805">Transcription regulation</keyword>
<dbReference type="InterPro" id="IPR023772">
    <property type="entry name" value="DNA-bd_HTH_TetR-type_CS"/>
</dbReference>
<reference evidence="6 7" key="1">
    <citation type="journal article" date="2015" name="Stand. Genomic Sci.">
        <title>Complete genome sequence and description of Salinispira pacifica gen. nov., sp. nov., a novel spirochaete isolated form a hypersaline microbial mat.</title>
        <authorList>
            <person name="Ben Hania W."/>
            <person name="Joseph M."/>
            <person name="Schumann P."/>
            <person name="Bunk B."/>
            <person name="Fiebig A."/>
            <person name="Sproer C."/>
            <person name="Klenk H.P."/>
            <person name="Fardeau M.L."/>
            <person name="Spring S."/>
        </authorList>
    </citation>
    <scope>NUCLEOTIDE SEQUENCE [LARGE SCALE GENOMIC DNA]</scope>
    <source>
        <strain evidence="6 7">L21-RPul-D2</strain>
    </source>
</reference>
<dbReference type="Gene3D" id="1.10.357.10">
    <property type="entry name" value="Tetracycline Repressor, domain 2"/>
    <property type="match status" value="1"/>
</dbReference>
<dbReference type="InterPro" id="IPR001647">
    <property type="entry name" value="HTH_TetR"/>
</dbReference>
<name>V5WJW3_9SPIO</name>
<feature type="DNA-binding region" description="H-T-H motif" evidence="4">
    <location>
        <begin position="33"/>
        <end position="52"/>
    </location>
</feature>
<dbReference type="STRING" id="1307761.L21SP2_2099"/>
<dbReference type="InterPro" id="IPR009057">
    <property type="entry name" value="Homeodomain-like_sf"/>
</dbReference>
<dbReference type="Proteomes" id="UP000018680">
    <property type="component" value="Chromosome"/>
</dbReference>
<accession>V5WJW3</accession>
<protein>
    <recommendedName>
        <fullName evidence="5">HTH tetR-type domain-containing protein</fullName>
    </recommendedName>
</protein>
<dbReference type="InterPro" id="IPR050109">
    <property type="entry name" value="HTH-type_TetR-like_transc_reg"/>
</dbReference>
<dbReference type="eggNOG" id="COG1309">
    <property type="taxonomic scope" value="Bacteria"/>
</dbReference>
<dbReference type="GO" id="GO:0003700">
    <property type="term" value="F:DNA-binding transcription factor activity"/>
    <property type="evidence" value="ECO:0007669"/>
    <property type="project" value="TreeGrafter"/>
</dbReference>
<feature type="domain" description="HTH tetR-type" evidence="5">
    <location>
        <begin position="10"/>
        <end position="70"/>
    </location>
</feature>
<dbReference type="SUPFAM" id="SSF46689">
    <property type="entry name" value="Homeodomain-like"/>
    <property type="match status" value="1"/>
</dbReference>
<dbReference type="Pfam" id="PF00440">
    <property type="entry name" value="TetR_N"/>
    <property type="match status" value="1"/>
</dbReference>
<dbReference type="PROSITE" id="PS50977">
    <property type="entry name" value="HTH_TETR_2"/>
    <property type="match status" value="1"/>
</dbReference>
<evidence type="ECO:0000313" key="7">
    <source>
        <dbReference type="Proteomes" id="UP000018680"/>
    </source>
</evidence>
<dbReference type="PRINTS" id="PR00455">
    <property type="entry name" value="HTHTETR"/>
</dbReference>
<dbReference type="RefSeq" id="WP_024268372.1">
    <property type="nucleotide sequence ID" value="NC_023035.1"/>
</dbReference>
<dbReference type="EMBL" id="CP006939">
    <property type="protein sequence ID" value="AHC15466.1"/>
    <property type="molecule type" value="Genomic_DNA"/>
</dbReference>
<dbReference type="KEGG" id="slr:L21SP2_2099"/>
<gene>
    <name evidence="6" type="ORF">L21SP2_2099</name>
</gene>
<dbReference type="PANTHER" id="PTHR30055:SF234">
    <property type="entry name" value="HTH-TYPE TRANSCRIPTIONAL REGULATOR BETI"/>
    <property type="match status" value="1"/>
</dbReference>
<sequence>MGETGAAGDGGTKDRILNSSLSLFADKGYAAVSVSEICSSCGITKPSLYYHFQGKEGLFRSAGEYALELFTNAYGGAFIYSGDIISGIQGLFTAFHRFSGDFPEAHRLLFALLFSDPHSHERRLGGASAGELRKAIETFFQAAAAGHGNLNNKLSVLPMNFLGTVWAFTRLSSPDAGEQQLQLAAKTFLHGVFS</sequence>
<evidence type="ECO:0000313" key="6">
    <source>
        <dbReference type="EMBL" id="AHC15466.1"/>
    </source>
</evidence>
<dbReference type="AlphaFoldDB" id="V5WJW3"/>
<dbReference type="OrthoDB" id="9812993at2"/>
<evidence type="ECO:0000256" key="3">
    <source>
        <dbReference type="ARBA" id="ARBA00023163"/>
    </source>
</evidence>
<evidence type="ECO:0000256" key="4">
    <source>
        <dbReference type="PROSITE-ProRule" id="PRU00335"/>
    </source>
</evidence>
<proteinExistence type="predicted"/>
<evidence type="ECO:0000256" key="2">
    <source>
        <dbReference type="ARBA" id="ARBA00023125"/>
    </source>
</evidence>
<keyword evidence="7" id="KW-1185">Reference proteome</keyword>
<dbReference type="HOGENOM" id="CLU_069356_12_2_12"/>
<keyword evidence="3" id="KW-0804">Transcription</keyword>
<dbReference type="PROSITE" id="PS01081">
    <property type="entry name" value="HTH_TETR_1"/>
    <property type="match status" value="1"/>
</dbReference>
<dbReference type="GO" id="GO:0000976">
    <property type="term" value="F:transcription cis-regulatory region binding"/>
    <property type="evidence" value="ECO:0007669"/>
    <property type="project" value="TreeGrafter"/>
</dbReference>
<evidence type="ECO:0000259" key="5">
    <source>
        <dbReference type="PROSITE" id="PS50977"/>
    </source>
</evidence>
<dbReference type="PANTHER" id="PTHR30055">
    <property type="entry name" value="HTH-TYPE TRANSCRIPTIONAL REGULATOR RUTR"/>
    <property type="match status" value="1"/>
</dbReference>
<keyword evidence="2 4" id="KW-0238">DNA-binding</keyword>
<evidence type="ECO:0000256" key="1">
    <source>
        <dbReference type="ARBA" id="ARBA00023015"/>
    </source>
</evidence>